<accession>A0AAW5JGG8</accession>
<dbReference type="AlphaFoldDB" id="A0AAW5JGG8"/>
<evidence type="ECO:0000313" key="7">
    <source>
        <dbReference type="EMBL" id="MCQ4769121.1"/>
    </source>
</evidence>
<dbReference type="GO" id="GO:0008483">
    <property type="term" value="F:transaminase activity"/>
    <property type="evidence" value="ECO:0007669"/>
    <property type="project" value="UniProtKB-KW"/>
</dbReference>
<evidence type="ECO:0000256" key="4">
    <source>
        <dbReference type="ARBA" id="ARBA00022898"/>
    </source>
</evidence>
<proteinExistence type="inferred from homology"/>
<keyword evidence="7" id="KW-0032">Aminotransferase</keyword>
<dbReference type="Gene3D" id="3.40.640.10">
    <property type="entry name" value="Type I PLP-dependent aspartate aminotransferase-like (Major domain)"/>
    <property type="match status" value="1"/>
</dbReference>
<dbReference type="EC" id="2.8.1.7" evidence="3"/>
<dbReference type="PANTHER" id="PTHR43586">
    <property type="entry name" value="CYSTEINE DESULFURASE"/>
    <property type="match status" value="1"/>
</dbReference>
<dbReference type="EMBL" id="JANFYS010000001">
    <property type="protein sequence ID" value="MCQ4769121.1"/>
    <property type="molecule type" value="Genomic_DNA"/>
</dbReference>
<keyword evidence="7" id="KW-0808">Transferase</keyword>
<dbReference type="InterPro" id="IPR015422">
    <property type="entry name" value="PyrdxlP-dep_Trfase_small"/>
</dbReference>
<evidence type="ECO:0000256" key="1">
    <source>
        <dbReference type="ARBA" id="ARBA00001933"/>
    </source>
</evidence>
<evidence type="ECO:0000313" key="8">
    <source>
        <dbReference type="Proteomes" id="UP001204562"/>
    </source>
</evidence>
<comment type="cofactor">
    <cofactor evidence="1">
        <name>pyridoxal 5'-phosphate</name>
        <dbReference type="ChEBI" id="CHEBI:597326"/>
    </cofactor>
</comment>
<comment type="caution">
    <text evidence="7">The sequence shown here is derived from an EMBL/GenBank/DDBJ whole genome shotgun (WGS) entry which is preliminary data.</text>
</comment>
<feature type="domain" description="Aminotransferase class V" evidence="6">
    <location>
        <begin position="7"/>
        <end position="376"/>
    </location>
</feature>
<dbReference type="SUPFAM" id="SSF53383">
    <property type="entry name" value="PLP-dependent transferases"/>
    <property type="match status" value="1"/>
</dbReference>
<keyword evidence="4" id="KW-0663">Pyridoxal phosphate</keyword>
<evidence type="ECO:0000256" key="5">
    <source>
        <dbReference type="ARBA" id="ARBA00050776"/>
    </source>
</evidence>
<sequence>MKRTYQFDQAATSFPKAEGVAEAMTEYLTQVGGNVGRGAYPSACDAAEAVLEVRERLCTLLGGPAPQNVILTPGCTYSLNFVLKGLLRPGDRVAVSGLEHNAVLRPLRQMEARGVTVDCLPCRATGELDLAAAERRLTPDTRLVVLTHASNVCGTLLPVAEVGALCRERGIFLCVDAAQTAGSVPIHMEKMHIDALAFPGHKGLLGPQGIGGLIVTDALARALDPLVTGGTGSASDSPEMPELLPDRFEPGTLNLPGVYGLRAALRWLEGQDLEALRRREIKLTGHLIARLREMEEDGLKIFGTLDAARQVGVVSVDFPGQDNAEAAFQLERDYGVLTRCGLHCAPLAHRTLGTFPAGTVRFSVGPFTRFEDVDYLQAAVCGVMGV</sequence>
<reference evidence="7" key="1">
    <citation type="submission" date="2022-06" db="EMBL/GenBank/DDBJ databases">
        <title>Isolation of gut microbiota from human fecal samples.</title>
        <authorList>
            <person name="Pamer E.G."/>
            <person name="Barat B."/>
            <person name="Waligurski E."/>
            <person name="Medina S."/>
            <person name="Paddock L."/>
            <person name="Mostad J."/>
        </authorList>
    </citation>
    <scope>NUCLEOTIDE SEQUENCE</scope>
    <source>
        <strain evidence="7">DFI.9.91</strain>
    </source>
</reference>
<dbReference type="InterPro" id="IPR010969">
    <property type="entry name" value="Cys_dSase-rel_unknwn_funct"/>
</dbReference>
<name>A0AAW5JGG8_9FIRM</name>
<gene>
    <name evidence="7" type="ORF">NE579_01400</name>
</gene>
<dbReference type="InterPro" id="IPR015424">
    <property type="entry name" value="PyrdxlP-dep_Trfase"/>
</dbReference>
<dbReference type="Pfam" id="PF00266">
    <property type="entry name" value="Aminotran_5"/>
    <property type="match status" value="1"/>
</dbReference>
<comment type="similarity">
    <text evidence="2">Belongs to the class-V pyridoxal-phosphate-dependent aminotransferase family. Csd subfamily.</text>
</comment>
<dbReference type="RefSeq" id="WP_256302975.1">
    <property type="nucleotide sequence ID" value="NZ_JANFYS010000001.1"/>
</dbReference>
<dbReference type="InterPro" id="IPR016454">
    <property type="entry name" value="Cysteine_dSase"/>
</dbReference>
<dbReference type="GO" id="GO:0031071">
    <property type="term" value="F:cysteine desulfurase activity"/>
    <property type="evidence" value="ECO:0007669"/>
    <property type="project" value="UniProtKB-EC"/>
</dbReference>
<dbReference type="PANTHER" id="PTHR43586:SF4">
    <property type="entry name" value="ISOPENICILLIN N EPIMERASE"/>
    <property type="match status" value="1"/>
</dbReference>
<comment type="catalytic activity">
    <reaction evidence="5">
        <text>(sulfur carrier)-H + L-cysteine = (sulfur carrier)-SH + L-alanine</text>
        <dbReference type="Rhea" id="RHEA:43892"/>
        <dbReference type="Rhea" id="RHEA-COMP:14737"/>
        <dbReference type="Rhea" id="RHEA-COMP:14739"/>
        <dbReference type="ChEBI" id="CHEBI:29917"/>
        <dbReference type="ChEBI" id="CHEBI:35235"/>
        <dbReference type="ChEBI" id="CHEBI:57972"/>
        <dbReference type="ChEBI" id="CHEBI:64428"/>
        <dbReference type="EC" id="2.8.1.7"/>
    </reaction>
</comment>
<protein>
    <recommendedName>
        <fullName evidence="3">cysteine desulfurase</fullName>
        <ecNumber evidence="3">2.8.1.7</ecNumber>
    </recommendedName>
</protein>
<dbReference type="PIRSF" id="PIRSF005572">
    <property type="entry name" value="NifS"/>
    <property type="match status" value="1"/>
</dbReference>
<dbReference type="Proteomes" id="UP001204562">
    <property type="component" value="Unassembled WGS sequence"/>
</dbReference>
<dbReference type="InterPro" id="IPR015421">
    <property type="entry name" value="PyrdxlP-dep_Trfase_major"/>
</dbReference>
<evidence type="ECO:0000256" key="3">
    <source>
        <dbReference type="ARBA" id="ARBA00012239"/>
    </source>
</evidence>
<evidence type="ECO:0000256" key="2">
    <source>
        <dbReference type="ARBA" id="ARBA00010447"/>
    </source>
</evidence>
<organism evidence="7 8">
    <name type="scientific">Intestinimonas massiliensis</name>
    <name type="common">ex Afouda et al. 2020</name>
    <dbReference type="NCBI Taxonomy" id="1673721"/>
    <lineage>
        <taxon>Bacteria</taxon>
        <taxon>Bacillati</taxon>
        <taxon>Bacillota</taxon>
        <taxon>Clostridia</taxon>
        <taxon>Eubacteriales</taxon>
        <taxon>Intestinimonas</taxon>
    </lineage>
</organism>
<dbReference type="InterPro" id="IPR000192">
    <property type="entry name" value="Aminotrans_V_dom"/>
</dbReference>
<dbReference type="Gene3D" id="3.90.1150.10">
    <property type="entry name" value="Aspartate Aminotransferase, domain 1"/>
    <property type="match status" value="1"/>
</dbReference>
<dbReference type="NCBIfam" id="TIGR01977">
    <property type="entry name" value="am_tr_V_EF2568"/>
    <property type="match status" value="1"/>
</dbReference>
<evidence type="ECO:0000259" key="6">
    <source>
        <dbReference type="Pfam" id="PF00266"/>
    </source>
</evidence>